<gene>
    <name evidence="1" type="ordered locus">swp_1377</name>
</gene>
<evidence type="ECO:0000313" key="2">
    <source>
        <dbReference type="Proteomes" id="UP000000753"/>
    </source>
</evidence>
<evidence type="ECO:0000313" key="1">
    <source>
        <dbReference type="EMBL" id="ACJ28164.1"/>
    </source>
</evidence>
<dbReference type="Proteomes" id="UP000000753">
    <property type="component" value="Chromosome"/>
</dbReference>
<accession>B8CJR7</accession>
<protein>
    <submittedName>
        <fullName evidence="1">Uncharacterized protein</fullName>
    </submittedName>
</protein>
<organism evidence="1 2">
    <name type="scientific">Shewanella piezotolerans (strain WP3 / JCM 13877)</name>
    <dbReference type="NCBI Taxonomy" id="225849"/>
    <lineage>
        <taxon>Bacteria</taxon>
        <taxon>Pseudomonadati</taxon>
        <taxon>Pseudomonadota</taxon>
        <taxon>Gammaproteobacteria</taxon>
        <taxon>Alteromonadales</taxon>
        <taxon>Shewanellaceae</taxon>
        <taxon>Shewanella</taxon>
    </lineage>
</organism>
<keyword evidence="2" id="KW-1185">Reference proteome</keyword>
<dbReference type="AlphaFoldDB" id="B8CJR7"/>
<name>B8CJR7_SHEPW</name>
<dbReference type="HOGENOM" id="CLU_3375962_0_0_6"/>
<sequence>MHKEKQQLRAGSYRQFAGHAMAFNEEELLYNISK</sequence>
<dbReference type="KEGG" id="swp:swp_1377"/>
<reference evidence="1 2" key="1">
    <citation type="journal article" date="2008" name="PLoS ONE">
        <title>Environmental adaptation: genomic analysis of the piezotolerant and psychrotolerant deep-sea iron reducing bacterium Shewanella piezotolerans WP3.</title>
        <authorList>
            <person name="Wang F."/>
            <person name="Wang J."/>
            <person name="Jian H."/>
            <person name="Zhang B."/>
            <person name="Li S."/>
            <person name="Wang F."/>
            <person name="Zeng X."/>
            <person name="Gao L."/>
            <person name="Bartlett D.H."/>
            <person name="Yu J."/>
            <person name="Hu S."/>
            <person name="Xiao X."/>
        </authorList>
    </citation>
    <scope>NUCLEOTIDE SEQUENCE [LARGE SCALE GENOMIC DNA]</scope>
    <source>
        <strain evidence="2">WP3 / JCM 13877</strain>
    </source>
</reference>
<proteinExistence type="predicted"/>
<dbReference type="EMBL" id="CP000472">
    <property type="protein sequence ID" value="ACJ28164.1"/>
    <property type="molecule type" value="Genomic_DNA"/>
</dbReference>